<proteinExistence type="predicted"/>
<dbReference type="Pfam" id="PF11369">
    <property type="entry name" value="DUF3160"/>
    <property type="match status" value="1"/>
</dbReference>
<dbReference type="InterPro" id="IPR022601">
    <property type="entry name" value="DUF3160"/>
</dbReference>
<dbReference type="SMART" id="SM01325">
    <property type="entry name" value="DUF3160"/>
    <property type="match status" value="1"/>
</dbReference>
<sequence>MYGLEKIHLNKYKKLILIINKHNRELIFISLFMSDIKYLNLIQINPTTFNQSQEAECNKIRKEQGDNAYYNIIHSRHHNDLKSRKSVDFRLTDQELTKLQTNGVLFKSLAKPESFARTYLNLYNNDMPVFITSDSILYALHKFYDNYLKNVEQTVMIERFMNLCKSMLDTLYTITPTEQNHTYLRDLEVFFMIPYVILQMNNELRENITTQPTLMFSIDEIRQLCSQPSKERTQKELDEGYKPQTGYSWPSEKKLTAFCNLVFPNQRVDSYSIMNLMRKSPKLNTVFENFKVPDLNQPVVLRFGGESIFNKMIRSLSQFQDIDFKCCGTTIQMNGSTFKPRGHYTETLKLKQYFMAFTWLSKFTVSIDRNKSEQMNAIVLASLISKVGERNLVQLNAFQKFVEKIIGQSDGYTINEFLAVMNDFVPSSNNVNDSFNWILSNAPQLTELVLPQLTKKGKLTKFGDTDVHSTATSFSIIGKGNQIDNLVIQKMIDKQFVDDNGYTPMRKFTSVFDLVYTLFDNKSVEPLIQHRMNNVQFNGRDGYHYNNHLFNTIKECENHEFDHTIYSQELKMLRALTQDRRLAEQTGIFPFYNEHWGRKQAQAQIGHYCEMRHDNVLYLDEVCGARCECEHPDLMIEPVPTFWKEMLTLIHMMKELLGGVNKREMSILINFEKIITNFLVYLDCYLNNKPINETLVNELKSIVKMEYRGSGGPDYDGWYMRLFHSDEIALELKPEISSMMTAVDDDRGPGGIVHLGTGPCQLMYVLVRDGRTGEQKILLGPSYTTYEVITDYNTRLNDEEWKQQYKNYSPLQF</sequence>
<evidence type="ECO:0000313" key="1">
    <source>
        <dbReference type="EMBL" id="QKF94667.1"/>
    </source>
</evidence>
<dbReference type="Proteomes" id="UP001162001">
    <property type="component" value="Segment"/>
</dbReference>
<accession>A0A7D3QV25</accession>
<evidence type="ECO:0000313" key="2">
    <source>
        <dbReference type="Proteomes" id="UP001162001"/>
    </source>
</evidence>
<name>A0A7D3QV25_9VIRU</name>
<dbReference type="EMBL" id="MT418680">
    <property type="protein sequence ID" value="QKF94667.1"/>
    <property type="molecule type" value="Genomic_DNA"/>
</dbReference>
<gene>
    <name evidence="1" type="ORF">Fadolivirus_1_1209</name>
</gene>
<keyword evidence="2" id="KW-1185">Reference proteome</keyword>
<protein>
    <submittedName>
        <fullName evidence="1">DUF3160 protein</fullName>
    </submittedName>
</protein>
<reference evidence="1 2" key="1">
    <citation type="submission" date="2020-04" db="EMBL/GenBank/DDBJ databases">
        <title>Advantages and limits of metagenomic assembly and binning of a giant virus.</title>
        <authorList>
            <person name="Schulz F."/>
            <person name="Andreani J."/>
            <person name="Francis R."/>
            <person name="Boudjemaa H."/>
            <person name="Bou Khalil J.Y."/>
            <person name="Lee J."/>
            <person name="La Scola B."/>
            <person name="Woyke T."/>
        </authorList>
    </citation>
    <scope>NUCLEOTIDE SEQUENCE [LARGE SCALE GENOMIC DNA]</scope>
    <source>
        <strain evidence="1 2">FV1/VV64</strain>
    </source>
</reference>
<organism evidence="1 2">
    <name type="scientific">Fadolivirus FV1/VV64</name>
    <dbReference type="NCBI Taxonomy" id="3070911"/>
    <lineage>
        <taxon>Viruses</taxon>
        <taxon>Varidnaviria</taxon>
        <taxon>Bamfordvirae</taxon>
        <taxon>Nucleocytoviricota</taxon>
        <taxon>Megaviricetes</taxon>
        <taxon>Imitervirales</taxon>
        <taxon>Mimiviridae</taxon>
        <taxon>Klosneuvirinae</taxon>
        <taxon>Fadolivirus</taxon>
        <taxon>Fadolivirus algeromassiliense</taxon>
    </lineage>
</organism>